<evidence type="ECO:0008006" key="3">
    <source>
        <dbReference type="Google" id="ProtNLM"/>
    </source>
</evidence>
<name>A0A1T0ATR5_9PAST</name>
<gene>
    <name evidence="1" type="ORF">B0187_03905</name>
</gene>
<dbReference type="OrthoDB" id="6659686at2"/>
<dbReference type="EMBL" id="MUYA01000004">
    <property type="protein sequence ID" value="OOR99961.1"/>
    <property type="molecule type" value="Genomic_DNA"/>
</dbReference>
<proteinExistence type="predicted"/>
<dbReference type="InterPro" id="IPR015947">
    <property type="entry name" value="PUA-like_sf"/>
</dbReference>
<reference evidence="1 2" key="1">
    <citation type="submission" date="2017-02" db="EMBL/GenBank/DDBJ databases">
        <title>Draft genome sequence of Haemophilus paracuniculus CCUG 43573 type strain.</title>
        <authorList>
            <person name="Engstrom-Jakobsson H."/>
            <person name="Salva-Serra F."/>
            <person name="Thorell K."/>
            <person name="Gonzales-Siles L."/>
            <person name="Karlsson R."/>
            <person name="Boulund F."/>
            <person name="Engstrand L."/>
            <person name="Kristiansson E."/>
            <person name="Moore E."/>
        </authorList>
    </citation>
    <scope>NUCLEOTIDE SEQUENCE [LARGE SCALE GENOMIC DNA]</scope>
    <source>
        <strain evidence="1 2">CCUG 43573</strain>
    </source>
</reference>
<sequence length="212" mass="24454">MSTSFIDNRTEAYNQRNQDKITLSLRLSVKDDLILQELADTWETTRQDIINDLIQEYIIKEWNEKRSADRVANDEFDNSSTTNYFLLNTNKANDIADHDFMIKQKVAAAFEDGYKEKICRIKKGDYVFLYASGQGIVAYGQAASEEVEKMHHYGVENKTFFKKLDNFTDLSEQPIKARQVKSVLGRSFPFAQTLAQIIDGDKLLKFVQENVV</sequence>
<dbReference type="Proteomes" id="UP000190867">
    <property type="component" value="Unassembled WGS sequence"/>
</dbReference>
<dbReference type="STRING" id="734.B0187_03905"/>
<comment type="caution">
    <text evidence="1">The sequence shown here is derived from an EMBL/GenBank/DDBJ whole genome shotgun (WGS) entry which is preliminary data.</text>
</comment>
<dbReference type="RefSeq" id="WP_078236551.1">
    <property type="nucleotide sequence ID" value="NZ_MUYA01000004.1"/>
</dbReference>
<evidence type="ECO:0000313" key="1">
    <source>
        <dbReference type="EMBL" id="OOR99961.1"/>
    </source>
</evidence>
<dbReference type="AlphaFoldDB" id="A0A1T0ATR5"/>
<protein>
    <recommendedName>
        <fullName evidence="3">EVE domain-containing protein</fullName>
    </recommendedName>
</protein>
<organism evidence="1 2">
    <name type="scientific">Haemophilus paracuniculus</name>
    <dbReference type="NCBI Taxonomy" id="734"/>
    <lineage>
        <taxon>Bacteria</taxon>
        <taxon>Pseudomonadati</taxon>
        <taxon>Pseudomonadota</taxon>
        <taxon>Gammaproteobacteria</taxon>
        <taxon>Pasteurellales</taxon>
        <taxon>Pasteurellaceae</taxon>
        <taxon>Haemophilus</taxon>
    </lineage>
</organism>
<dbReference type="SUPFAM" id="SSF88697">
    <property type="entry name" value="PUA domain-like"/>
    <property type="match status" value="1"/>
</dbReference>
<keyword evidence="2" id="KW-1185">Reference proteome</keyword>
<dbReference type="Gene3D" id="3.10.590.10">
    <property type="entry name" value="ph1033 like domains"/>
    <property type="match status" value="1"/>
</dbReference>
<evidence type="ECO:0000313" key="2">
    <source>
        <dbReference type="Proteomes" id="UP000190867"/>
    </source>
</evidence>
<accession>A0A1T0ATR5</accession>